<dbReference type="NCBIfam" id="TIGR00621">
    <property type="entry name" value="ssb"/>
    <property type="match status" value="1"/>
</dbReference>
<dbReference type="HAMAP" id="MF_00984">
    <property type="entry name" value="SSB"/>
    <property type="match status" value="1"/>
</dbReference>
<dbReference type="InterPro" id="IPR012340">
    <property type="entry name" value="NA-bd_OB-fold"/>
</dbReference>
<dbReference type="AlphaFoldDB" id="A0A2T9Z8K2"/>
<dbReference type="InterPro" id="IPR000424">
    <property type="entry name" value="Primosome_PriB/ssb"/>
</dbReference>
<evidence type="ECO:0000256" key="3">
    <source>
        <dbReference type="SAM" id="MobiDB-lite"/>
    </source>
</evidence>
<dbReference type="GO" id="GO:0006264">
    <property type="term" value="P:mitochondrial DNA replication"/>
    <property type="evidence" value="ECO:0007669"/>
    <property type="project" value="TreeGrafter"/>
</dbReference>
<protein>
    <recommendedName>
        <fullName evidence="6">Single-stranded DNA-binding protein</fullName>
    </recommendedName>
</protein>
<dbReference type="SUPFAM" id="SSF50249">
    <property type="entry name" value="Nucleic acid-binding proteins"/>
    <property type="match status" value="1"/>
</dbReference>
<dbReference type="InterPro" id="IPR011344">
    <property type="entry name" value="ssDNA-bd"/>
</dbReference>
<evidence type="ECO:0000313" key="5">
    <source>
        <dbReference type="Proteomes" id="UP000245609"/>
    </source>
</evidence>
<feature type="region of interest" description="Disordered" evidence="3">
    <location>
        <begin position="1"/>
        <end position="42"/>
    </location>
</feature>
<feature type="non-terminal residue" evidence="4">
    <location>
        <position position="1"/>
    </location>
</feature>
<dbReference type="Pfam" id="PF00436">
    <property type="entry name" value="SSB"/>
    <property type="match status" value="1"/>
</dbReference>
<organism evidence="4 5">
    <name type="scientific">Smittium megazygosporum</name>
    <dbReference type="NCBI Taxonomy" id="133381"/>
    <lineage>
        <taxon>Eukaryota</taxon>
        <taxon>Fungi</taxon>
        <taxon>Fungi incertae sedis</taxon>
        <taxon>Zoopagomycota</taxon>
        <taxon>Kickxellomycotina</taxon>
        <taxon>Harpellomycetes</taxon>
        <taxon>Harpellales</taxon>
        <taxon>Legeriomycetaceae</taxon>
        <taxon>Smittium</taxon>
    </lineage>
</organism>
<evidence type="ECO:0000256" key="1">
    <source>
        <dbReference type="ARBA" id="ARBA00023125"/>
    </source>
</evidence>
<evidence type="ECO:0000256" key="2">
    <source>
        <dbReference type="PROSITE-ProRule" id="PRU00252"/>
    </source>
</evidence>
<dbReference type="PROSITE" id="PS50935">
    <property type="entry name" value="SSB"/>
    <property type="match status" value="1"/>
</dbReference>
<comment type="caution">
    <text evidence="4">The sequence shown here is derived from an EMBL/GenBank/DDBJ whole genome shotgun (WGS) entry which is preliminary data.</text>
</comment>
<dbReference type="Proteomes" id="UP000245609">
    <property type="component" value="Unassembled WGS sequence"/>
</dbReference>
<dbReference type="CDD" id="cd04496">
    <property type="entry name" value="SSB_OBF"/>
    <property type="match status" value="1"/>
</dbReference>
<feature type="compositionally biased region" description="Polar residues" evidence="3">
    <location>
        <begin position="21"/>
        <end position="40"/>
    </location>
</feature>
<sequence length="200" mass="22484">SYRESQTAISGLGRRVGQLDAGQTENAEYQGTKPDQSPHPTATRLVLPSSSSKGSLHRRGFNKIILLGTSGKDPEIRQISEDRKFAKFSLATSYVFKDKEGNLLEKTDWHSISCFGRTAETAEKTVKKGYRVLVEGKLRYSEYTNKNGVDIQRTEIIADSIVSIKSPKQILLENSEGYRAEESSMREKDIDLLQDQEHRS</sequence>
<keyword evidence="5" id="KW-1185">Reference proteome</keyword>
<dbReference type="PANTHER" id="PTHR10302:SF0">
    <property type="entry name" value="SINGLE-STRANDED DNA-BINDING PROTEIN, MITOCHONDRIAL"/>
    <property type="match status" value="1"/>
</dbReference>
<dbReference type="GO" id="GO:0003697">
    <property type="term" value="F:single-stranded DNA binding"/>
    <property type="evidence" value="ECO:0007669"/>
    <property type="project" value="InterPro"/>
</dbReference>
<dbReference type="Gene3D" id="2.40.50.140">
    <property type="entry name" value="Nucleic acid-binding proteins"/>
    <property type="match status" value="1"/>
</dbReference>
<dbReference type="PANTHER" id="PTHR10302">
    <property type="entry name" value="SINGLE-STRANDED DNA-BINDING PROTEIN"/>
    <property type="match status" value="1"/>
</dbReference>
<gene>
    <name evidence="4" type="ORF">BB560_004675</name>
</gene>
<evidence type="ECO:0000313" key="4">
    <source>
        <dbReference type="EMBL" id="PVV00928.1"/>
    </source>
</evidence>
<proteinExistence type="inferred from homology"/>
<accession>A0A2T9Z8K2</accession>
<name>A0A2T9Z8K2_9FUNG</name>
<reference evidence="4 5" key="1">
    <citation type="journal article" date="2018" name="MBio">
        <title>Comparative Genomics Reveals the Core Gene Toolbox for the Fungus-Insect Symbiosis.</title>
        <authorList>
            <person name="Wang Y."/>
            <person name="Stata M."/>
            <person name="Wang W."/>
            <person name="Stajich J.E."/>
            <person name="White M.M."/>
            <person name="Moncalvo J.M."/>
        </authorList>
    </citation>
    <scope>NUCLEOTIDE SEQUENCE [LARGE SCALE GENOMIC DNA]</scope>
    <source>
        <strain evidence="4 5">SC-DP-2</strain>
    </source>
</reference>
<dbReference type="EMBL" id="MBFS01001502">
    <property type="protein sequence ID" value="PVV00928.1"/>
    <property type="molecule type" value="Genomic_DNA"/>
</dbReference>
<dbReference type="STRING" id="133381.A0A2T9Z8K2"/>
<keyword evidence="1 2" id="KW-0238">DNA-binding</keyword>
<dbReference type="GO" id="GO:0042645">
    <property type="term" value="C:mitochondrial nucleoid"/>
    <property type="evidence" value="ECO:0007669"/>
    <property type="project" value="TreeGrafter"/>
</dbReference>
<evidence type="ECO:0008006" key="6">
    <source>
        <dbReference type="Google" id="ProtNLM"/>
    </source>
</evidence>
<dbReference type="OrthoDB" id="1078367at2759"/>